<reference evidence="6" key="2">
    <citation type="submission" date="2010-04" db="EMBL/GenBank/DDBJ databases">
        <authorList>
            <person name="Buell R."/>
            <person name="Hamilton J."/>
            <person name="Hostetler J."/>
        </authorList>
    </citation>
    <scope>NUCLEOTIDE SEQUENCE [LARGE SCALE GENOMIC DNA]</scope>
    <source>
        <strain evidence="6">DAOM:BR144</strain>
    </source>
</reference>
<evidence type="ECO:0000256" key="3">
    <source>
        <dbReference type="ARBA" id="ARBA00022525"/>
    </source>
</evidence>
<dbReference type="EnsemblProtists" id="PYU1_T011500">
    <property type="protein sequence ID" value="PYU1_T011500"/>
    <property type="gene ID" value="PYU1_G011474"/>
</dbReference>
<protein>
    <recommendedName>
        <fullName evidence="4">Crinkler effector protein N-terminal domain-containing protein</fullName>
    </recommendedName>
</protein>
<dbReference type="EMBL" id="GL376571">
    <property type="status" value="NOT_ANNOTATED_CDS"/>
    <property type="molecule type" value="Genomic_DNA"/>
</dbReference>
<dbReference type="GO" id="GO:0043657">
    <property type="term" value="C:host cell"/>
    <property type="evidence" value="ECO:0007669"/>
    <property type="project" value="UniProtKB-SubCell"/>
</dbReference>
<accession>K3X2Q1</accession>
<comment type="subcellular location">
    <subcellularLocation>
        <location evidence="1">Host cell</location>
    </subcellularLocation>
    <subcellularLocation>
        <location evidence="2">Secreted</location>
    </subcellularLocation>
</comment>
<dbReference type="AlphaFoldDB" id="K3X2Q1"/>
<keyword evidence="6" id="KW-1185">Reference proteome</keyword>
<dbReference type="InParanoid" id="K3X2Q1"/>
<proteinExistence type="predicted"/>
<dbReference type="OMA" id="DDMEAMI"/>
<feature type="domain" description="Crinkler effector protein N-terminal" evidence="4">
    <location>
        <begin position="3"/>
        <end position="114"/>
    </location>
</feature>
<name>K3X2Q1_GLOUD</name>
<dbReference type="VEuPathDB" id="FungiDB:PYU1_G011474"/>
<dbReference type="InterPro" id="IPR045379">
    <property type="entry name" value="Crinkler_N"/>
</dbReference>
<evidence type="ECO:0000259" key="4">
    <source>
        <dbReference type="Pfam" id="PF20147"/>
    </source>
</evidence>
<dbReference type="Pfam" id="PF20147">
    <property type="entry name" value="Crinkler"/>
    <property type="match status" value="1"/>
</dbReference>
<keyword evidence="3" id="KW-0964">Secreted</keyword>
<sequence length="276" mass="31050">MWKLYYMIVGAHRDAFCVDVGERDFVHDVKRAIAKVHKNYQFPANYLKLYLATKDNVWLRDDNDTAERLRNGVATDDMEAMIATKPLMAMLTIRTSLGDEKLRALSKKQIHILVTLPDPAVMLGSADRAFNIAYTRDTLHRTNKPQRFAQAPEVTTLVDKIGRVQCMEDMPFTVLENSSGIGMTQMVFNLMMHGELDARYVVVDPASDSHLQQRVYCAFGVRSTVLKTCATLDLPCVGRGAVSDISSNKQLYAFGFIWAMLSGPRTFTGVKSKEDI</sequence>
<evidence type="ECO:0000256" key="2">
    <source>
        <dbReference type="ARBA" id="ARBA00004613"/>
    </source>
</evidence>
<organism evidence="5 6">
    <name type="scientific">Globisporangium ultimum (strain ATCC 200006 / CBS 805.95 / DAOM BR144)</name>
    <name type="common">Pythium ultimum</name>
    <dbReference type="NCBI Taxonomy" id="431595"/>
    <lineage>
        <taxon>Eukaryota</taxon>
        <taxon>Sar</taxon>
        <taxon>Stramenopiles</taxon>
        <taxon>Oomycota</taxon>
        <taxon>Peronosporomycetes</taxon>
        <taxon>Pythiales</taxon>
        <taxon>Pythiaceae</taxon>
        <taxon>Globisporangium</taxon>
    </lineage>
</organism>
<evidence type="ECO:0000313" key="5">
    <source>
        <dbReference type="EnsemblProtists" id="PYU1_T011500"/>
    </source>
</evidence>
<dbReference type="HOGENOM" id="CLU_1010011_0_0_1"/>
<reference evidence="5" key="3">
    <citation type="submission" date="2015-02" db="UniProtKB">
        <authorList>
            <consortium name="EnsemblProtists"/>
        </authorList>
    </citation>
    <scope>IDENTIFICATION</scope>
    <source>
        <strain evidence="5">DAOM BR144</strain>
    </source>
</reference>
<evidence type="ECO:0000313" key="6">
    <source>
        <dbReference type="Proteomes" id="UP000019132"/>
    </source>
</evidence>
<dbReference type="GO" id="GO:0005576">
    <property type="term" value="C:extracellular region"/>
    <property type="evidence" value="ECO:0007669"/>
    <property type="project" value="UniProtKB-SubCell"/>
</dbReference>
<reference evidence="6" key="1">
    <citation type="journal article" date="2010" name="Genome Biol.">
        <title>Genome sequence of the necrotrophic plant pathogen Pythium ultimum reveals original pathogenicity mechanisms and effector repertoire.</title>
        <authorList>
            <person name="Levesque C.A."/>
            <person name="Brouwer H."/>
            <person name="Cano L."/>
            <person name="Hamilton J.P."/>
            <person name="Holt C."/>
            <person name="Huitema E."/>
            <person name="Raffaele S."/>
            <person name="Robideau G.P."/>
            <person name="Thines M."/>
            <person name="Win J."/>
            <person name="Zerillo M.M."/>
            <person name="Beakes G.W."/>
            <person name="Boore J.L."/>
            <person name="Busam D."/>
            <person name="Dumas B."/>
            <person name="Ferriera S."/>
            <person name="Fuerstenberg S.I."/>
            <person name="Gachon C.M."/>
            <person name="Gaulin E."/>
            <person name="Govers F."/>
            <person name="Grenville-Briggs L."/>
            <person name="Horner N."/>
            <person name="Hostetler J."/>
            <person name="Jiang R.H."/>
            <person name="Johnson J."/>
            <person name="Krajaejun T."/>
            <person name="Lin H."/>
            <person name="Meijer H.J."/>
            <person name="Moore B."/>
            <person name="Morris P."/>
            <person name="Phuntmart V."/>
            <person name="Puiu D."/>
            <person name="Shetty J."/>
            <person name="Stajich J.E."/>
            <person name="Tripathy S."/>
            <person name="Wawra S."/>
            <person name="van West P."/>
            <person name="Whitty B.R."/>
            <person name="Coutinho P.M."/>
            <person name="Henrissat B."/>
            <person name="Martin F."/>
            <person name="Thomas P.D."/>
            <person name="Tyler B.M."/>
            <person name="De Vries R.P."/>
            <person name="Kamoun S."/>
            <person name="Yandell M."/>
            <person name="Tisserat N."/>
            <person name="Buell C.R."/>
        </authorList>
    </citation>
    <scope>NUCLEOTIDE SEQUENCE</scope>
    <source>
        <strain evidence="6">DAOM:BR144</strain>
    </source>
</reference>
<dbReference type="Proteomes" id="UP000019132">
    <property type="component" value="Unassembled WGS sequence"/>
</dbReference>
<evidence type="ECO:0000256" key="1">
    <source>
        <dbReference type="ARBA" id="ARBA00004340"/>
    </source>
</evidence>